<evidence type="ECO:0000313" key="1">
    <source>
        <dbReference type="EMBL" id="EZF78446.1"/>
    </source>
</evidence>
<dbReference type="AlphaFoldDB" id="A0A022Y7F0"/>
<proteinExistence type="predicted"/>
<name>A0A022Y7F0_TRISD</name>
<keyword evidence="2" id="KW-1185">Reference proteome</keyword>
<dbReference type="HOGENOM" id="CLU_2484943_0_0_1"/>
<protein>
    <submittedName>
        <fullName evidence="1">Uncharacterized protein</fullName>
    </submittedName>
</protein>
<reference evidence="1 2" key="1">
    <citation type="submission" date="2014-02" db="EMBL/GenBank/DDBJ databases">
        <title>The Genome Sequence of Trichophyton rubrum (morphotype soudanense) CBS 452.61.</title>
        <authorList>
            <consortium name="The Broad Institute Genomics Platform"/>
            <person name="Cuomo C.A."/>
            <person name="White T.C."/>
            <person name="Graser Y."/>
            <person name="Martinez-Rossi N."/>
            <person name="Heitman J."/>
            <person name="Young S.K."/>
            <person name="Zeng Q."/>
            <person name="Gargeya S."/>
            <person name="Abouelleil A."/>
            <person name="Alvarado L."/>
            <person name="Chapman S.B."/>
            <person name="Gainer-Dewar J."/>
            <person name="Goldberg J."/>
            <person name="Griggs A."/>
            <person name="Gujja S."/>
            <person name="Hansen M."/>
            <person name="Howarth C."/>
            <person name="Imamovic A."/>
            <person name="Larimer J."/>
            <person name="Martinez D."/>
            <person name="Murphy C."/>
            <person name="Pearson M.D."/>
            <person name="Persinoti G."/>
            <person name="Poon T."/>
            <person name="Priest M."/>
            <person name="Roberts A.D."/>
            <person name="Saif S."/>
            <person name="Shea T.D."/>
            <person name="Sykes S.N."/>
            <person name="Wortman J."/>
            <person name="Nusbaum C."/>
            <person name="Birren B."/>
        </authorList>
    </citation>
    <scope>NUCLEOTIDE SEQUENCE [LARGE SCALE GENOMIC DNA]</scope>
    <source>
        <strain evidence="1 2">CBS 452.61</strain>
    </source>
</reference>
<dbReference type="Proteomes" id="UP000023623">
    <property type="component" value="Unassembled WGS sequence"/>
</dbReference>
<evidence type="ECO:0000313" key="2">
    <source>
        <dbReference type="Proteomes" id="UP000023623"/>
    </source>
</evidence>
<dbReference type="EMBL" id="KK208726">
    <property type="protein sequence ID" value="EZF78446.1"/>
    <property type="molecule type" value="Genomic_DNA"/>
</dbReference>
<gene>
    <name evidence="1" type="ORF">H105_00598</name>
</gene>
<sequence length="87" mass="9954">MGQLELLAVDMESAMVSAVLAREDVVERKPRVHILTHDVYHRILLQLSSQPDLDTTVARNNLIDLLLLLRYATYRESPLSKYANHVI</sequence>
<accession>A0A022Y7F0</accession>
<organism evidence="1 2">
    <name type="scientific">Trichophyton soudanense CBS 452.61</name>
    <dbReference type="NCBI Taxonomy" id="1215331"/>
    <lineage>
        <taxon>Eukaryota</taxon>
        <taxon>Fungi</taxon>
        <taxon>Dikarya</taxon>
        <taxon>Ascomycota</taxon>
        <taxon>Pezizomycotina</taxon>
        <taxon>Eurotiomycetes</taxon>
        <taxon>Eurotiomycetidae</taxon>
        <taxon>Onygenales</taxon>
        <taxon>Arthrodermataceae</taxon>
        <taxon>Trichophyton</taxon>
    </lineage>
</organism>